<evidence type="ECO:0000313" key="2">
    <source>
        <dbReference type="EMBL" id="KAI5424421.1"/>
    </source>
</evidence>
<dbReference type="EMBL" id="JAMSHJ010000003">
    <property type="protein sequence ID" value="KAI5424421.1"/>
    <property type="molecule type" value="Genomic_DNA"/>
</dbReference>
<protein>
    <submittedName>
        <fullName evidence="2">Uncharacterized protein</fullName>
    </submittedName>
</protein>
<feature type="region of interest" description="Disordered" evidence="1">
    <location>
        <begin position="149"/>
        <end position="168"/>
    </location>
</feature>
<reference evidence="2 3" key="1">
    <citation type="journal article" date="2022" name="Nat. Genet.">
        <title>Improved pea reference genome and pan-genome highlight genomic features and evolutionary characteristics.</title>
        <authorList>
            <person name="Yang T."/>
            <person name="Liu R."/>
            <person name="Luo Y."/>
            <person name="Hu S."/>
            <person name="Wang D."/>
            <person name="Wang C."/>
            <person name="Pandey M.K."/>
            <person name="Ge S."/>
            <person name="Xu Q."/>
            <person name="Li N."/>
            <person name="Li G."/>
            <person name="Huang Y."/>
            <person name="Saxena R.K."/>
            <person name="Ji Y."/>
            <person name="Li M."/>
            <person name="Yan X."/>
            <person name="He Y."/>
            <person name="Liu Y."/>
            <person name="Wang X."/>
            <person name="Xiang C."/>
            <person name="Varshney R.K."/>
            <person name="Ding H."/>
            <person name="Gao S."/>
            <person name="Zong X."/>
        </authorList>
    </citation>
    <scope>NUCLEOTIDE SEQUENCE [LARGE SCALE GENOMIC DNA]</scope>
    <source>
        <strain evidence="2 3">cv. Zhongwan 6</strain>
    </source>
</reference>
<evidence type="ECO:0000313" key="3">
    <source>
        <dbReference type="Proteomes" id="UP001058974"/>
    </source>
</evidence>
<comment type="caution">
    <text evidence="2">The sequence shown here is derived from an EMBL/GenBank/DDBJ whole genome shotgun (WGS) entry which is preliminary data.</text>
</comment>
<sequence>MLSAVIRSALGYPAFTVGTITGTPELTYRFNGRTSQPLEPTTAPGGEEPTSRDGPSTQHRRITKADFRPCSTGGSCSQAFFLWTRGPISVWPEKTFGRLRYLLGGLRPIETVYLRLFLGLSWHKVRILALPEWYLTDGSSPPEGGFLCLPPKLRRKSPKPIPGNSEAS</sequence>
<dbReference type="AlphaFoldDB" id="A0A9D4XNF8"/>
<accession>A0A9D4XNF8</accession>
<dbReference type="Proteomes" id="UP001058974">
    <property type="component" value="Chromosome 3"/>
</dbReference>
<proteinExistence type="predicted"/>
<feature type="region of interest" description="Disordered" evidence="1">
    <location>
        <begin position="29"/>
        <end position="61"/>
    </location>
</feature>
<dbReference type="Gramene" id="Psat03G0056500-T1">
    <property type="protein sequence ID" value="KAI5424421.1"/>
    <property type="gene ID" value="KIW84_030565"/>
</dbReference>
<name>A0A9D4XNF8_PEA</name>
<organism evidence="2 3">
    <name type="scientific">Pisum sativum</name>
    <name type="common">Garden pea</name>
    <name type="synonym">Lathyrus oleraceus</name>
    <dbReference type="NCBI Taxonomy" id="3888"/>
    <lineage>
        <taxon>Eukaryota</taxon>
        <taxon>Viridiplantae</taxon>
        <taxon>Streptophyta</taxon>
        <taxon>Embryophyta</taxon>
        <taxon>Tracheophyta</taxon>
        <taxon>Spermatophyta</taxon>
        <taxon>Magnoliopsida</taxon>
        <taxon>eudicotyledons</taxon>
        <taxon>Gunneridae</taxon>
        <taxon>Pentapetalae</taxon>
        <taxon>rosids</taxon>
        <taxon>fabids</taxon>
        <taxon>Fabales</taxon>
        <taxon>Fabaceae</taxon>
        <taxon>Papilionoideae</taxon>
        <taxon>50 kb inversion clade</taxon>
        <taxon>NPAAA clade</taxon>
        <taxon>Hologalegina</taxon>
        <taxon>IRL clade</taxon>
        <taxon>Fabeae</taxon>
        <taxon>Lathyrus</taxon>
    </lineage>
</organism>
<keyword evidence="3" id="KW-1185">Reference proteome</keyword>
<evidence type="ECO:0000256" key="1">
    <source>
        <dbReference type="SAM" id="MobiDB-lite"/>
    </source>
</evidence>
<gene>
    <name evidence="2" type="ORF">KIW84_030565</name>
</gene>